<sequence>MGEYLAKEGYRFRREDRPKECIPCSELAFIPGIQQPALQRTKECIPCSELAFIPGIQQPALQRTKECIPCSELAFIPGIQQPALQRTKEYIPCSGSACVEHTRKVETSSAYPERTSLRAVQGSQPEHTSHDNPSCVIARCRGCAPSCVIATCRGCAPSCVIATCRGCAHVALHIYLSQFGYLPPTVRNRGTIMSEDTMKKAVAEFQAFAGLNITGPPAQWIFQEGVDVNSIPSLQCIVRIAPWTIRPSKQVYKIIESTLRGTKLPPWYPGVVTQSPPWYPGVVTQSPPWYPGIVTQSPSWYPGVVTQSPPWYPGVVTQSLPWYPAGY</sequence>
<reference evidence="1" key="1">
    <citation type="submission" date="2020-11" db="EMBL/GenBank/DDBJ databases">
        <authorList>
            <person name="Tran Van P."/>
        </authorList>
    </citation>
    <scope>NUCLEOTIDE SEQUENCE</scope>
</reference>
<accession>A0A7R9CW32</accession>
<dbReference type="InterPro" id="IPR036366">
    <property type="entry name" value="PGBDSf"/>
</dbReference>
<dbReference type="InterPro" id="IPR036365">
    <property type="entry name" value="PGBD-like_sf"/>
</dbReference>
<dbReference type="AlphaFoldDB" id="A0A7R9CW32"/>
<name>A0A7R9CW32_TIMCR</name>
<dbReference type="SUPFAM" id="SSF47090">
    <property type="entry name" value="PGBD-like"/>
    <property type="match status" value="1"/>
</dbReference>
<organism evidence="1">
    <name type="scientific">Timema cristinae</name>
    <name type="common">Walking stick</name>
    <dbReference type="NCBI Taxonomy" id="61476"/>
    <lineage>
        <taxon>Eukaryota</taxon>
        <taxon>Metazoa</taxon>
        <taxon>Ecdysozoa</taxon>
        <taxon>Arthropoda</taxon>
        <taxon>Hexapoda</taxon>
        <taxon>Insecta</taxon>
        <taxon>Pterygota</taxon>
        <taxon>Neoptera</taxon>
        <taxon>Polyneoptera</taxon>
        <taxon>Phasmatodea</taxon>
        <taxon>Timematodea</taxon>
        <taxon>Timematoidea</taxon>
        <taxon>Timematidae</taxon>
        <taxon>Timema</taxon>
    </lineage>
</organism>
<protein>
    <submittedName>
        <fullName evidence="1">Uncharacterized protein</fullName>
    </submittedName>
</protein>
<gene>
    <name evidence="1" type="ORF">TCEB3V08_LOCUS7040</name>
</gene>
<dbReference type="Gene3D" id="1.10.101.10">
    <property type="entry name" value="PGBD-like superfamily/PGBD"/>
    <property type="match status" value="1"/>
</dbReference>
<dbReference type="EMBL" id="OC318884">
    <property type="protein sequence ID" value="CAD7403545.1"/>
    <property type="molecule type" value="Genomic_DNA"/>
</dbReference>
<proteinExistence type="predicted"/>
<evidence type="ECO:0000313" key="1">
    <source>
        <dbReference type="EMBL" id="CAD7403545.1"/>
    </source>
</evidence>